<accession>A0A843VQV2</accession>
<organism evidence="1 2">
    <name type="scientific">Colocasia esculenta</name>
    <name type="common">Wild taro</name>
    <name type="synonym">Arum esculentum</name>
    <dbReference type="NCBI Taxonomy" id="4460"/>
    <lineage>
        <taxon>Eukaryota</taxon>
        <taxon>Viridiplantae</taxon>
        <taxon>Streptophyta</taxon>
        <taxon>Embryophyta</taxon>
        <taxon>Tracheophyta</taxon>
        <taxon>Spermatophyta</taxon>
        <taxon>Magnoliopsida</taxon>
        <taxon>Liliopsida</taxon>
        <taxon>Araceae</taxon>
        <taxon>Aroideae</taxon>
        <taxon>Colocasieae</taxon>
        <taxon>Colocasia</taxon>
    </lineage>
</organism>
<feature type="non-terminal residue" evidence="1">
    <location>
        <position position="360"/>
    </location>
</feature>
<name>A0A843VQV2_COLES</name>
<proteinExistence type="predicted"/>
<protein>
    <recommendedName>
        <fullName evidence="3">Retrotransposon gag domain-containing protein</fullName>
    </recommendedName>
</protein>
<keyword evidence="2" id="KW-1185">Reference proteome</keyword>
<sequence>LFAGGGLELGSLLGVVMAERRDVGDGGEGAGEDPTQRMIERIWESMTEIRIQQMKREQFRTLQQGNLSVLEYQMKFIALSRSRNSFKEAVVEAGNRVFSREVFSRAAATDRRFQRNLSRTYGRGTKQQQQPFQRSAEQGRVGPFVRDCEAERLFFCCVVRVGYWPDQPVVHSRVVASFFLTRALPLAVVREFVTRGRVRPSGVENATAHGVAFMAPLVLVNVCMCAACRALGKHAGVSRLKATAEYVAFRRFGLLELGLTSFHRKDATWSGGNVVRASFFTFFTKLPNPLDKKCEANLVAQWERDSHQLHTNLLAMQGASPPSIDHGLTLRTDSSRIRTPTAFTFFTASMQESTTSSPSF</sequence>
<evidence type="ECO:0000313" key="1">
    <source>
        <dbReference type="EMBL" id="MQM01523.1"/>
    </source>
</evidence>
<evidence type="ECO:0000313" key="2">
    <source>
        <dbReference type="Proteomes" id="UP000652761"/>
    </source>
</evidence>
<reference evidence="1" key="1">
    <citation type="submission" date="2017-07" db="EMBL/GenBank/DDBJ databases">
        <title>Taro Niue Genome Assembly and Annotation.</title>
        <authorList>
            <person name="Atibalentja N."/>
            <person name="Keating K."/>
            <person name="Fields C.J."/>
        </authorList>
    </citation>
    <scope>NUCLEOTIDE SEQUENCE</scope>
    <source>
        <strain evidence="1">Niue_2</strain>
        <tissue evidence="1">Leaf</tissue>
    </source>
</reference>
<comment type="caution">
    <text evidence="1">The sequence shown here is derived from an EMBL/GenBank/DDBJ whole genome shotgun (WGS) entry which is preliminary data.</text>
</comment>
<gene>
    <name evidence="1" type="ORF">Taro_034280</name>
</gene>
<dbReference type="AlphaFoldDB" id="A0A843VQV2"/>
<evidence type="ECO:0008006" key="3">
    <source>
        <dbReference type="Google" id="ProtNLM"/>
    </source>
</evidence>
<dbReference type="Proteomes" id="UP000652761">
    <property type="component" value="Unassembled WGS sequence"/>
</dbReference>
<dbReference type="EMBL" id="NMUH01002691">
    <property type="protein sequence ID" value="MQM01523.1"/>
    <property type="molecule type" value="Genomic_DNA"/>
</dbReference>